<keyword evidence="5 6" id="KW-0408">Iron</keyword>
<dbReference type="eggNOG" id="COG1528">
    <property type="taxonomic scope" value="Bacteria"/>
</dbReference>
<dbReference type="InterPro" id="IPR012347">
    <property type="entry name" value="Ferritin-like"/>
</dbReference>
<dbReference type="GO" id="GO:0008198">
    <property type="term" value="F:ferrous iron binding"/>
    <property type="evidence" value="ECO:0007669"/>
    <property type="project" value="TreeGrafter"/>
</dbReference>
<name>G7V5G6_THELD</name>
<dbReference type="GO" id="GO:0005829">
    <property type="term" value="C:cytosol"/>
    <property type="evidence" value="ECO:0007669"/>
    <property type="project" value="TreeGrafter"/>
</dbReference>
<feature type="binding site" evidence="6">
    <location>
        <position position="17"/>
    </location>
    <ligand>
        <name>Fe cation</name>
        <dbReference type="ChEBI" id="CHEBI:24875"/>
        <label>1</label>
    </ligand>
</feature>
<dbReference type="Pfam" id="PF00210">
    <property type="entry name" value="Ferritin"/>
    <property type="match status" value="1"/>
</dbReference>
<dbReference type="OrthoDB" id="9801481at2"/>
<feature type="domain" description="Ferritin-like diiron" evidence="8">
    <location>
        <begin position="1"/>
        <end position="145"/>
    </location>
</feature>
<feature type="binding site" evidence="6">
    <location>
        <position position="50"/>
    </location>
    <ligand>
        <name>Fe cation</name>
        <dbReference type="ChEBI" id="CHEBI:24875"/>
        <label>1</label>
    </ligand>
</feature>
<evidence type="ECO:0000256" key="7">
    <source>
        <dbReference type="RuleBase" id="RU361145"/>
    </source>
</evidence>
<evidence type="ECO:0000259" key="8">
    <source>
        <dbReference type="PROSITE" id="PS50905"/>
    </source>
</evidence>
<evidence type="ECO:0000256" key="2">
    <source>
        <dbReference type="ARBA" id="ARBA00022434"/>
    </source>
</evidence>
<dbReference type="HOGENOM" id="CLU_065681_1_2_0"/>
<evidence type="ECO:0000256" key="6">
    <source>
        <dbReference type="PIRSR" id="PIRSR601519-1"/>
    </source>
</evidence>
<dbReference type="Proteomes" id="UP000005868">
    <property type="component" value="Chromosome"/>
</dbReference>
<dbReference type="CDD" id="cd01055">
    <property type="entry name" value="Nonheme_Ferritin"/>
    <property type="match status" value="1"/>
</dbReference>
<dbReference type="SUPFAM" id="SSF47240">
    <property type="entry name" value="Ferritin-like"/>
    <property type="match status" value="1"/>
</dbReference>
<feature type="binding site" evidence="6">
    <location>
        <position position="127"/>
    </location>
    <ligand>
        <name>Fe cation</name>
        <dbReference type="ChEBI" id="CHEBI:24875"/>
        <label>1</label>
    </ligand>
</feature>
<dbReference type="FunFam" id="1.20.1260.10:FF:000001">
    <property type="entry name" value="Non-heme ferritin"/>
    <property type="match status" value="1"/>
</dbReference>
<dbReference type="InterPro" id="IPR041719">
    <property type="entry name" value="Ferritin_prok"/>
</dbReference>
<dbReference type="AlphaFoldDB" id="G7V5G6"/>
<reference evidence="10" key="1">
    <citation type="submission" date="2011-10" db="EMBL/GenBank/DDBJ databases">
        <title>The complete genome of chromosome of Thermovirga lienii DSM 17291.</title>
        <authorList>
            <consortium name="US DOE Joint Genome Institute (JGI-PGF)"/>
            <person name="Lucas S."/>
            <person name="Copeland A."/>
            <person name="Lapidus A."/>
            <person name="Glavina del Rio T."/>
            <person name="Dalin E."/>
            <person name="Tice H."/>
            <person name="Bruce D."/>
            <person name="Goodwin L."/>
            <person name="Pitluck S."/>
            <person name="Peters L."/>
            <person name="Mikhailova N."/>
            <person name="Saunders E."/>
            <person name="Kyrpides N."/>
            <person name="Mavromatis K."/>
            <person name="Ivanova N."/>
            <person name="Last F.I."/>
            <person name="Brettin T."/>
            <person name="Detter J.C."/>
            <person name="Han C."/>
            <person name="Larimer F."/>
            <person name="Land M."/>
            <person name="Hauser L."/>
            <person name="Markowitz V."/>
            <person name="Cheng J.-F."/>
            <person name="Hugenholtz P."/>
            <person name="Woyke T."/>
            <person name="Wu D."/>
            <person name="Spring S."/>
            <person name="Schroeder M."/>
            <person name="Brambilla E.-M."/>
            <person name="Klenk H.-P."/>
            <person name="Eisen J.A."/>
        </authorList>
    </citation>
    <scope>NUCLEOTIDE SEQUENCE [LARGE SCALE GENOMIC DNA]</scope>
    <source>
        <strain evidence="10">ATCC BAA-1197 / DSM 17291 / Cas60314</strain>
    </source>
</reference>
<keyword evidence="10" id="KW-1185">Reference proteome</keyword>
<evidence type="ECO:0000256" key="3">
    <source>
        <dbReference type="ARBA" id="ARBA00022723"/>
    </source>
</evidence>
<dbReference type="EC" id="1.16.3.2" evidence="7"/>
<evidence type="ECO:0000256" key="5">
    <source>
        <dbReference type="ARBA" id="ARBA00023004"/>
    </source>
</evidence>
<comment type="similarity">
    <text evidence="1 7">Belongs to the ferritin family. Prokaryotic subfamily.</text>
</comment>
<feature type="binding site" evidence="6">
    <location>
        <position position="53"/>
    </location>
    <ligand>
        <name>Fe cation</name>
        <dbReference type="ChEBI" id="CHEBI:24875"/>
        <label>1</label>
    </ligand>
</feature>
<dbReference type="PROSITE" id="PS50905">
    <property type="entry name" value="FERRITIN_LIKE"/>
    <property type="match status" value="1"/>
</dbReference>
<dbReference type="EMBL" id="CP003096">
    <property type="protein sequence ID" value="AER65793.1"/>
    <property type="molecule type" value="Genomic_DNA"/>
</dbReference>
<dbReference type="PANTHER" id="PTHR11431:SF127">
    <property type="entry name" value="BACTERIAL NON-HEME FERRITIN"/>
    <property type="match status" value="1"/>
</dbReference>
<sequence length="173" mass="20319">MLKEKMQEALNKQINEELYSAYLYLSMSAYFDNVGLKGFANWMMVQYKEETDHAMKIYNYLLSQGATIKLLPIQQPPHEWESPLHAFQETLKHEQHITQCINDLVDLAEELKDRATYNFLQWYIDEQVEEEENDREIIDKLELIGDSKNGLLMLDKDLAQRVYVPLIQEGSGN</sequence>
<dbReference type="GO" id="GO:0008199">
    <property type="term" value="F:ferric iron binding"/>
    <property type="evidence" value="ECO:0007669"/>
    <property type="project" value="InterPro"/>
</dbReference>
<keyword evidence="2 7" id="KW-0409">Iron storage</keyword>
<evidence type="ECO:0000256" key="1">
    <source>
        <dbReference type="ARBA" id="ARBA00006950"/>
    </source>
</evidence>
<evidence type="ECO:0000256" key="4">
    <source>
        <dbReference type="ARBA" id="ARBA00023002"/>
    </source>
</evidence>
<evidence type="ECO:0000313" key="9">
    <source>
        <dbReference type="EMBL" id="AER65793.1"/>
    </source>
</evidence>
<dbReference type="KEGG" id="tli:Tlie_0047"/>
<keyword evidence="7" id="KW-0963">Cytoplasm</keyword>
<dbReference type="Gene3D" id="1.20.1260.10">
    <property type="match status" value="1"/>
</dbReference>
<dbReference type="PANTHER" id="PTHR11431">
    <property type="entry name" value="FERRITIN"/>
    <property type="match status" value="1"/>
</dbReference>
<dbReference type="InterPro" id="IPR008331">
    <property type="entry name" value="Ferritin_DPS_dom"/>
</dbReference>
<dbReference type="STRING" id="580340.Tlie_0047"/>
<gene>
    <name evidence="9" type="ordered locus">Tlie_0047</name>
</gene>
<evidence type="ECO:0000313" key="10">
    <source>
        <dbReference type="Proteomes" id="UP000005868"/>
    </source>
</evidence>
<comment type="catalytic activity">
    <reaction evidence="7">
        <text>4 Fe(2+) + O2 + 6 H2O = 4 iron(III) oxide-hydroxide + 12 H(+)</text>
        <dbReference type="Rhea" id="RHEA:11972"/>
        <dbReference type="ChEBI" id="CHEBI:15377"/>
        <dbReference type="ChEBI" id="CHEBI:15378"/>
        <dbReference type="ChEBI" id="CHEBI:15379"/>
        <dbReference type="ChEBI" id="CHEBI:29033"/>
        <dbReference type="ChEBI" id="CHEBI:78619"/>
        <dbReference type="EC" id="1.16.3.2"/>
    </reaction>
</comment>
<reference evidence="9 10" key="2">
    <citation type="journal article" date="2012" name="Stand. Genomic Sci.">
        <title>Genome sequence of the moderately thermophilic, amino-acid-degrading and sulfur-reducing bacterium Thermovirga lienii type strain (Cas60314(T)).</title>
        <authorList>
            <person name="Goker M."/>
            <person name="Saunders E."/>
            <person name="Lapidus A."/>
            <person name="Nolan M."/>
            <person name="Lucas S."/>
            <person name="Hammon N."/>
            <person name="Deshpande S."/>
            <person name="Cheng J.F."/>
            <person name="Han C."/>
            <person name="Tapia R."/>
            <person name="Goodwin L.A."/>
            <person name="Pitluck S."/>
            <person name="Liolios K."/>
            <person name="Mavromatis K."/>
            <person name="Pagani I."/>
            <person name="Ivanova N."/>
            <person name="Mikhailova N."/>
            <person name="Pati A."/>
            <person name="Chen A."/>
            <person name="Palaniappan K."/>
            <person name="Land M."/>
            <person name="Chang Y.J."/>
            <person name="Jeffries C.D."/>
            <person name="Brambilla E.M."/>
            <person name="Rohde M."/>
            <person name="Spring S."/>
            <person name="Detter J.C."/>
            <person name="Woyke T."/>
            <person name="Bristow J."/>
            <person name="Eisen J.A."/>
            <person name="Markowitz V."/>
            <person name="Hugenholtz P."/>
            <person name="Kyrpides N.C."/>
            <person name="Klenk H.P."/>
        </authorList>
    </citation>
    <scope>NUCLEOTIDE SEQUENCE [LARGE SCALE GENOMIC DNA]</scope>
    <source>
        <strain evidence="10">ATCC BAA-1197 / DSM 17291 / Cas60314</strain>
    </source>
</reference>
<comment type="function">
    <text evidence="7">Iron-storage protein.</text>
</comment>
<proteinExistence type="inferred from homology"/>
<dbReference type="InterPro" id="IPR001519">
    <property type="entry name" value="Ferritin"/>
</dbReference>
<keyword evidence="3 6" id="KW-0479">Metal-binding</keyword>
<dbReference type="GO" id="GO:0042802">
    <property type="term" value="F:identical protein binding"/>
    <property type="evidence" value="ECO:0007669"/>
    <property type="project" value="UniProtKB-ARBA"/>
</dbReference>
<dbReference type="GO" id="GO:0006879">
    <property type="term" value="P:intracellular iron ion homeostasis"/>
    <property type="evidence" value="ECO:0007669"/>
    <property type="project" value="UniProtKB-KW"/>
</dbReference>
<dbReference type="GO" id="GO:0006826">
    <property type="term" value="P:iron ion transport"/>
    <property type="evidence" value="ECO:0007669"/>
    <property type="project" value="InterPro"/>
</dbReference>
<dbReference type="InterPro" id="IPR009040">
    <property type="entry name" value="Ferritin-like_diiron"/>
</dbReference>
<protein>
    <recommendedName>
        <fullName evidence="7">Ferritin</fullName>
        <ecNumber evidence="7">1.16.3.2</ecNumber>
    </recommendedName>
</protein>
<keyword evidence="4 9" id="KW-0560">Oxidoreductase</keyword>
<accession>G7V5G6</accession>
<dbReference type="InterPro" id="IPR009078">
    <property type="entry name" value="Ferritin-like_SF"/>
</dbReference>
<comment type="subcellular location">
    <subcellularLocation>
        <location evidence="7">Cytoplasm</location>
    </subcellularLocation>
</comment>
<feature type="binding site" evidence="6">
    <location>
        <position position="94"/>
    </location>
    <ligand>
        <name>Fe cation</name>
        <dbReference type="ChEBI" id="CHEBI:24875"/>
        <label>1</label>
    </ligand>
</feature>
<organism evidence="9 10">
    <name type="scientific">Thermovirga lienii (strain ATCC BAA-1197 / DSM 17291 / Cas60314)</name>
    <dbReference type="NCBI Taxonomy" id="580340"/>
    <lineage>
        <taxon>Bacteria</taxon>
        <taxon>Thermotogati</taxon>
        <taxon>Synergistota</taxon>
        <taxon>Synergistia</taxon>
        <taxon>Synergistales</taxon>
        <taxon>Thermovirgaceae</taxon>
        <taxon>Thermovirga</taxon>
    </lineage>
</organism>
<dbReference type="GO" id="GO:0004322">
    <property type="term" value="F:ferroxidase activity"/>
    <property type="evidence" value="ECO:0007669"/>
    <property type="project" value="TreeGrafter"/>
</dbReference>